<dbReference type="GO" id="GO:0019321">
    <property type="term" value="P:pentose metabolic process"/>
    <property type="evidence" value="ECO:0007669"/>
    <property type="project" value="TreeGrafter"/>
</dbReference>
<dbReference type="PANTHER" id="PTHR43435">
    <property type="entry name" value="RIBULOKINASE"/>
    <property type="match status" value="1"/>
</dbReference>
<dbReference type="GO" id="GO:0019150">
    <property type="term" value="F:D-ribulokinase activity"/>
    <property type="evidence" value="ECO:0007669"/>
    <property type="project" value="TreeGrafter"/>
</dbReference>
<sequence length="526" mass="56867">MTEYVCAVDVGTASARAALFDRDGTRLAKAVHPIALYQMEGARAEHASENIWEAVGICVRQVLVGIDPAEVVAIGFDATCSLVLRDKTGAPLRLGPDGRDTILWFDHRAAPHAEVCNATGHPVLQVQGGAFSPEKQVPKLLWLKTRRPQLWDQLGAAYDLADFLTFRASGSNARSNCTLTAKWSYQSERGGWQRDFLNQIGLDDFTNKADLPEHATPLGTAVGTLTADAAEHLGLTTACKVSAGMVDAFSGTLGAVGHCPSDTLNDGSDLALIAGTSSCVMSINRTPWVTRGVWGPYSDAILPGYWTSEGGQSATGALLDFILRNFGPDKTEAPEAHQRVEMRLRQMLDEEGPSLADGIHILPDVNGNRSPFADPNMRGVISGLTMDQSFDSVCKLYWRAAVSLALGLRQIIEHMRAQGPTIRVLHVTGGHVRSDLLLQLYADVTGCDIQIAAEGEAVLLGTAALAAVTGGLFPDLIAAVRHMRTDGRVYRPNPALRDLFDQDYAIFLRMQQHRDELNAMRTSTKV</sequence>
<dbReference type="InterPro" id="IPR000577">
    <property type="entry name" value="Carb_kinase_FGGY"/>
</dbReference>
<dbReference type="InterPro" id="IPR043129">
    <property type="entry name" value="ATPase_NBD"/>
</dbReference>
<evidence type="ECO:0000256" key="2">
    <source>
        <dbReference type="ARBA" id="ARBA00022679"/>
    </source>
</evidence>
<organism evidence="6 7">
    <name type="scientific">Donghicola eburneus</name>
    <dbReference type="NCBI Taxonomy" id="393278"/>
    <lineage>
        <taxon>Bacteria</taxon>
        <taxon>Pseudomonadati</taxon>
        <taxon>Pseudomonadota</taxon>
        <taxon>Alphaproteobacteria</taxon>
        <taxon>Rhodobacterales</taxon>
        <taxon>Roseobacteraceae</taxon>
        <taxon>Donghicola</taxon>
    </lineage>
</organism>
<evidence type="ECO:0000259" key="4">
    <source>
        <dbReference type="Pfam" id="PF00370"/>
    </source>
</evidence>
<dbReference type="Gene3D" id="1.20.58.2240">
    <property type="match status" value="1"/>
</dbReference>
<comment type="similarity">
    <text evidence="1">Belongs to the FGGY kinase family.</text>
</comment>
<evidence type="ECO:0000256" key="1">
    <source>
        <dbReference type="ARBA" id="ARBA00009156"/>
    </source>
</evidence>
<dbReference type="Pfam" id="PF02782">
    <property type="entry name" value="FGGY_C"/>
    <property type="match status" value="1"/>
</dbReference>
<dbReference type="Pfam" id="PF00370">
    <property type="entry name" value="FGGY_N"/>
    <property type="match status" value="1"/>
</dbReference>
<feature type="domain" description="Carbohydrate kinase FGGY N-terminal" evidence="4">
    <location>
        <begin position="4"/>
        <end position="254"/>
    </location>
</feature>
<dbReference type="InterPro" id="IPR006003">
    <property type="entry name" value="FGGY_RbtK-like"/>
</dbReference>
<dbReference type="AlphaFoldDB" id="A0A1M4MYK7"/>
<dbReference type="InterPro" id="IPR018485">
    <property type="entry name" value="FGGY_C"/>
</dbReference>
<accession>A0A1M4MYK7</accession>
<evidence type="ECO:0000256" key="3">
    <source>
        <dbReference type="ARBA" id="ARBA00022777"/>
    </source>
</evidence>
<dbReference type="CDD" id="cd07782">
    <property type="entry name" value="ASKHA_NBD_FGGY_D-RBK"/>
    <property type="match status" value="1"/>
</dbReference>
<evidence type="ECO:0000259" key="5">
    <source>
        <dbReference type="Pfam" id="PF02782"/>
    </source>
</evidence>
<dbReference type="PANTHER" id="PTHR43435:SF4">
    <property type="entry name" value="FGGY CARBOHYDRATE KINASE DOMAIN-CONTAINING PROTEIN"/>
    <property type="match status" value="1"/>
</dbReference>
<gene>
    <name evidence="6" type="ORF">KARMA_1854</name>
</gene>
<evidence type="ECO:0000313" key="7">
    <source>
        <dbReference type="Proteomes" id="UP000184085"/>
    </source>
</evidence>
<dbReference type="SUPFAM" id="SSF53067">
    <property type="entry name" value="Actin-like ATPase domain"/>
    <property type="match status" value="2"/>
</dbReference>
<dbReference type="PIRSF" id="PIRSF000538">
    <property type="entry name" value="GlpK"/>
    <property type="match status" value="1"/>
</dbReference>
<protein>
    <submittedName>
        <fullName evidence="6">Putative L-ribulokinase</fullName>
    </submittedName>
</protein>
<name>A0A1M4MYK7_9RHOB</name>
<keyword evidence="2" id="KW-0808">Transferase</keyword>
<dbReference type="GO" id="GO:0005737">
    <property type="term" value="C:cytoplasm"/>
    <property type="evidence" value="ECO:0007669"/>
    <property type="project" value="TreeGrafter"/>
</dbReference>
<dbReference type="NCBIfam" id="TIGR01315">
    <property type="entry name" value="5C_CHO_kinase"/>
    <property type="match status" value="1"/>
</dbReference>
<proteinExistence type="inferred from homology"/>
<reference evidence="7" key="1">
    <citation type="submission" date="2016-09" db="EMBL/GenBank/DDBJ databases">
        <authorList>
            <person name="Wibberg D."/>
        </authorList>
    </citation>
    <scope>NUCLEOTIDE SEQUENCE [LARGE SCALE GENOMIC DNA]</scope>
</reference>
<dbReference type="EMBL" id="FMJB01000047">
    <property type="protein sequence ID" value="SCM67652.1"/>
    <property type="molecule type" value="Genomic_DNA"/>
</dbReference>
<dbReference type="RefSeq" id="WP_072706295.1">
    <property type="nucleotide sequence ID" value="NZ_FMJB01000047.1"/>
</dbReference>
<dbReference type="InterPro" id="IPR018484">
    <property type="entry name" value="FGGY_N"/>
</dbReference>
<keyword evidence="7" id="KW-1185">Reference proteome</keyword>
<evidence type="ECO:0000313" key="6">
    <source>
        <dbReference type="EMBL" id="SCM67652.1"/>
    </source>
</evidence>
<dbReference type="Proteomes" id="UP000184085">
    <property type="component" value="Unassembled WGS sequence"/>
</dbReference>
<feature type="domain" description="Carbohydrate kinase FGGY C-terminal" evidence="5">
    <location>
        <begin position="270"/>
        <end position="469"/>
    </location>
</feature>
<dbReference type="Gene3D" id="3.30.420.40">
    <property type="match status" value="1"/>
</dbReference>
<keyword evidence="3 6" id="KW-0418">Kinase</keyword>